<evidence type="ECO:0000313" key="2">
    <source>
        <dbReference type="Proteomes" id="UP001234989"/>
    </source>
</evidence>
<dbReference type="EMBL" id="CP133621">
    <property type="protein sequence ID" value="WMV51999.1"/>
    <property type="molecule type" value="Genomic_DNA"/>
</dbReference>
<organism evidence="1 2">
    <name type="scientific">Solanum verrucosum</name>
    <dbReference type="NCBI Taxonomy" id="315347"/>
    <lineage>
        <taxon>Eukaryota</taxon>
        <taxon>Viridiplantae</taxon>
        <taxon>Streptophyta</taxon>
        <taxon>Embryophyta</taxon>
        <taxon>Tracheophyta</taxon>
        <taxon>Spermatophyta</taxon>
        <taxon>Magnoliopsida</taxon>
        <taxon>eudicotyledons</taxon>
        <taxon>Gunneridae</taxon>
        <taxon>Pentapetalae</taxon>
        <taxon>asterids</taxon>
        <taxon>lamiids</taxon>
        <taxon>Solanales</taxon>
        <taxon>Solanaceae</taxon>
        <taxon>Solanoideae</taxon>
        <taxon>Solaneae</taxon>
        <taxon>Solanum</taxon>
    </lineage>
</organism>
<proteinExistence type="predicted"/>
<dbReference type="AlphaFoldDB" id="A0AAF0UUG9"/>
<dbReference type="PANTHER" id="PTHR11439:SF514">
    <property type="entry name" value="GAG-PRE-INTEGRASE DOMAIN-CONTAINING PROTEIN"/>
    <property type="match status" value="1"/>
</dbReference>
<gene>
    <name evidence="1" type="ORF">MTR67_045384</name>
</gene>
<name>A0AAF0UUG9_SOLVR</name>
<sequence length="112" mass="12590">MANCAAEITWLVGLFKELGVSIELPIKMVCDSKAAIQIVANPIFHERTKHIDIDCHFVREKICQGLIKTEFTHTKDQLADLLTKSLGKAQHQLLLSDMGVMNFLNHELEGEC</sequence>
<dbReference type="Proteomes" id="UP001234989">
    <property type="component" value="Chromosome 10"/>
</dbReference>
<dbReference type="CDD" id="cd09272">
    <property type="entry name" value="RNase_HI_RT_Ty1"/>
    <property type="match status" value="1"/>
</dbReference>
<protein>
    <submittedName>
        <fullName evidence="1">Uncharacterized protein</fullName>
    </submittedName>
</protein>
<dbReference type="PANTHER" id="PTHR11439">
    <property type="entry name" value="GAG-POL-RELATED RETROTRANSPOSON"/>
    <property type="match status" value="1"/>
</dbReference>
<evidence type="ECO:0000313" key="1">
    <source>
        <dbReference type="EMBL" id="WMV51999.1"/>
    </source>
</evidence>
<accession>A0AAF0UUG9</accession>
<keyword evidence="2" id="KW-1185">Reference proteome</keyword>
<reference evidence="1" key="1">
    <citation type="submission" date="2023-08" db="EMBL/GenBank/DDBJ databases">
        <title>A de novo genome assembly of Solanum verrucosum Schlechtendal, a Mexican diploid species geographically isolated from the other diploid A-genome species in potato relatives.</title>
        <authorList>
            <person name="Hosaka K."/>
        </authorList>
    </citation>
    <scope>NUCLEOTIDE SEQUENCE</scope>
    <source>
        <tissue evidence="1">Young leaves</tissue>
    </source>
</reference>